<reference evidence="2" key="1">
    <citation type="journal article" date="2023" name="PhytoFront">
        <title>Draft Genome Resources of Seven Strains of Tilletia horrida, Causal Agent of Kernel Smut of Rice.</title>
        <authorList>
            <person name="Khanal S."/>
            <person name="Antony Babu S."/>
            <person name="Zhou X.G."/>
        </authorList>
    </citation>
    <scope>NUCLEOTIDE SEQUENCE</scope>
    <source>
        <strain evidence="2">TX6</strain>
    </source>
</reference>
<feature type="region of interest" description="Disordered" evidence="1">
    <location>
        <begin position="149"/>
        <end position="186"/>
    </location>
</feature>
<dbReference type="AlphaFoldDB" id="A0AAN6GRU2"/>
<feature type="region of interest" description="Disordered" evidence="1">
    <location>
        <begin position="348"/>
        <end position="367"/>
    </location>
</feature>
<dbReference type="EMBL" id="JAPDMZ010000153">
    <property type="protein sequence ID" value="KAK0547724.1"/>
    <property type="molecule type" value="Genomic_DNA"/>
</dbReference>
<comment type="caution">
    <text evidence="2">The sequence shown here is derived from an EMBL/GenBank/DDBJ whole genome shotgun (WGS) entry which is preliminary data.</text>
</comment>
<evidence type="ECO:0000313" key="2">
    <source>
        <dbReference type="EMBL" id="KAK0547724.1"/>
    </source>
</evidence>
<feature type="compositionally biased region" description="Low complexity" evidence="1">
    <location>
        <begin position="355"/>
        <end position="367"/>
    </location>
</feature>
<dbReference type="Proteomes" id="UP001176517">
    <property type="component" value="Unassembled WGS sequence"/>
</dbReference>
<evidence type="ECO:0000256" key="1">
    <source>
        <dbReference type="SAM" id="MobiDB-lite"/>
    </source>
</evidence>
<organism evidence="2 3">
    <name type="scientific">Tilletia horrida</name>
    <dbReference type="NCBI Taxonomy" id="155126"/>
    <lineage>
        <taxon>Eukaryota</taxon>
        <taxon>Fungi</taxon>
        <taxon>Dikarya</taxon>
        <taxon>Basidiomycota</taxon>
        <taxon>Ustilaginomycotina</taxon>
        <taxon>Exobasidiomycetes</taxon>
        <taxon>Tilletiales</taxon>
        <taxon>Tilletiaceae</taxon>
        <taxon>Tilletia</taxon>
    </lineage>
</organism>
<sequence>MALDPSSFLSSLRSLSFDEIQDLPSSISAKQAAVESNLSRLAVQHIVSVLNAREATSSLKPFTTSLRSKLAQIRTESAPALSHAVSDLPAQAQPAVFLHHQSDILAKTIADEEALTLLLHAPITVKNLVATATAGGALLGSSSSASASAALNPTGQGADTSLDAGTDTKEGGGAKGAALLEPSSAESRSQAANTALSITMRLFALASEGSALLSSTSPHGHSSCSPDTIEAASRSLYSIAAESLMYLHSLKMFLVQQTLHDVNLRLADAIRVVTMIRRMRNLRPADRIGLRIPASDCLEDSRLQRKEEGVKGQGMVENAVLNELGMSESHLMLAFFQARTSALRTILTSPPTSPPSSAMTSTSPQATPRAFQDLLDRAEAGATIACILAWKDQVSRAITISKAIFDGASMDGSSDAEAREILPLLRSSYCSYSVRLLADQLVEQDVVDARPDALAEQDAEQGEVRTTKSVVRLRKADGPAVVSVGSTEAERKAKGRITMALHLYTYYIQV</sequence>
<name>A0AAN6GRU2_9BASI</name>
<evidence type="ECO:0000313" key="3">
    <source>
        <dbReference type="Proteomes" id="UP001176517"/>
    </source>
</evidence>
<keyword evidence="3" id="KW-1185">Reference proteome</keyword>
<protein>
    <submittedName>
        <fullName evidence="2">Uncharacterized protein</fullName>
    </submittedName>
</protein>
<accession>A0AAN6GRU2</accession>
<proteinExistence type="predicted"/>
<gene>
    <name evidence="2" type="ORF">OC846_004735</name>
</gene>